<keyword evidence="1" id="KW-0472">Membrane</keyword>
<dbReference type="InterPro" id="IPR012429">
    <property type="entry name" value="HGSNAT_cat"/>
</dbReference>
<accession>A0AAV5RBX3</accession>
<feature type="domain" description="Heparan-alpha-glucosaminide N-acetyltransferase catalytic" evidence="2">
    <location>
        <begin position="1"/>
        <end position="125"/>
    </location>
</feature>
<keyword evidence="4" id="KW-1185">Reference proteome</keyword>
<feature type="transmembrane region" description="Helical" evidence="1">
    <location>
        <begin position="164"/>
        <end position="183"/>
    </location>
</feature>
<evidence type="ECO:0000313" key="4">
    <source>
        <dbReference type="Proteomes" id="UP001378960"/>
    </source>
</evidence>
<dbReference type="AlphaFoldDB" id="A0AAV5RBX3"/>
<feature type="transmembrane region" description="Helical" evidence="1">
    <location>
        <begin position="190"/>
        <end position="209"/>
    </location>
</feature>
<dbReference type="Pfam" id="PF07786">
    <property type="entry name" value="HGSNAT_cat"/>
    <property type="match status" value="1"/>
</dbReference>
<gene>
    <name evidence="3" type="ORF">DAPK24_048660</name>
</gene>
<reference evidence="3 4" key="1">
    <citation type="journal article" date="2023" name="Elife">
        <title>Identification of key yeast species and microbe-microbe interactions impacting larval growth of Drosophila in the wild.</title>
        <authorList>
            <person name="Mure A."/>
            <person name="Sugiura Y."/>
            <person name="Maeda R."/>
            <person name="Honda K."/>
            <person name="Sakurai N."/>
            <person name="Takahashi Y."/>
            <person name="Watada M."/>
            <person name="Katoh T."/>
            <person name="Gotoh A."/>
            <person name="Gotoh Y."/>
            <person name="Taniguchi I."/>
            <person name="Nakamura K."/>
            <person name="Hayashi T."/>
            <person name="Katayama T."/>
            <person name="Uemura T."/>
            <person name="Hattori Y."/>
        </authorList>
    </citation>
    <scope>NUCLEOTIDE SEQUENCE [LARGE SCALE GENOMIC DNA]</scope>
    <source>
        <strain evidence="3 4">PK-24</strain>
    </source>
</reference>
<sequence>MDMFRGFNIIQMEIAETFDDLDHAKYNEMKLNWADTIFPCFSFISGMLLKQDKIIPLNKNIQLIGLGMTFNLIPTILENKKFRPLGVLQRHGLSSILLNNLIPPNYRNKIIFPIALTTIWSLISKYLANNTDKPFENEIYTAQQKIDSIFFKGRQYHDNFDPEGLLGALMTTVTIWLGSWFISQNFNYKIIPFIGFSFILFGRLLSNAFPNMYPVSKPLWTPSFTLQTTGYSILNYCISNWLCLILPTSISNSIQLMGQYSLENYFFGELLLVGLKESYVRSSGVTLWDKIKSFFKFKFPFTNIDMSPYIMTSIFNVVLLGFTHLCHWSHFKIRLF</sequence>
<evidence type="ECO:0000313" key="3">
    <source>
        <dbReference type="EMBL" id="GMM48268.1"/>
    </source>
</evidence>
<name>A0AAV5RBX3_PICKL</name>
<protein>
    <recommendedName>
        <fullName evidence="2">Heparan-alpha-glucosaminide N-acetyltransferase catalytic domain-containing protein</fullName>
    </recommendedName>
</protein>
<feature type="transmembrane region" description="Helical" evidence="1">
    <location>
        <begin position="306"/>
        <end position="326"/>
    </location>
</feature>
<proteinExistence type="predicted"/>
<dbReference type="Proteomes" id="UP001378960">
    <property type="component" value="Unassembled WGS sequence"/>
</dbReference>
<organism evidence="3 4">
    <name type="scientific">Pichia kluyveri</name>
    <name type="common">Yeast</name>
    <dbReference type="NCBI Taxonomy" id="36015"/>
    <lineage>
        <taxon>Eukaryota</taxon>
        <taxon>Fungi</taxon>
        <taxon>Dikarya</taxon>
        <taxon>Ascomycota</taxon>
        <taxon>Saccharomycotina</taxon>
        <taxon>Pichiomycetes</taxon>
        <taxon>Pichiales</taxon>
        <taxon>Pichiaceae</taxon>
        <taxon>Pichia</taxon>
    </lineage>
</organism>
<keyword evidence="1" id="KW-0812">Transmembrane</keyword>
<dbReference type="EMBL" id="BTGB01000009">
    <property type="protein sequence ID" value="GMM48268.1"/>
    <property type="molecule type" value="Genomic_DNA"/>
</dbReference>
<keyword evidence="1" id="KW-1133">Transmembrane helix</keyword>
<evidence type="ECO:0000259" key="2">
    <source>
        <dbReference type="Pfam" id="PF07786"/>
    </source>
</evidence>
<evidence type="ECO:0000256" key="1">
    <source>
        <dbReference type="SAM" id="Phobius"/>
    </source>
</evidence>
<dbReference type="PANTHER" id="PTHR31061:SF24">
    <property type="entry name" value="LD22376P"/>
    <property type="match status" value="1"/>
</dbReference>
<comment type="caution">
    <text evidence="3">The sequence shown here is derived from an EMBL/GenBank/DDBJ whole genome shotgun (WGS) entry which is preliminary data.</text>
</comment>
<dbReference type="PANTHER" id="PTHR31061">
    <property type="entry name" value="LD22376P"/>
    <property type="match status" value="1"/>
</dbReference>